<gene>
    <name evidence="3" type="ORF">SAMN05428971_1080</name>
</gene>
<evidence type="ECO:0000259" key="2">
    <source>
        <dbReference type="Pfam" id="PF22659"/>
    </source>
</evidence>
<organism evidence="3 4">
    <name type="scientific">Candidatus Pantoea varia</name>
    <dbReference type="NCBI Taxonomy" id="1881036"/>
    <lineage>
        <taxon>Bacteria</taxon>
        <taxon>Pseudomonadati</taxon>
        <taxon>Pseudomonadota</taxon>
        <taxon>Gammaproteobacteria</taxon>
        <taxon>Enterobacterales</taxon>
        <taxon>Erwiniaceae</taxon>
        <taxon>Pantoea</taxon>
    </lineage>
</organism>
<evidence type="ECO:0000313" key="4">
    <source>
        <dbReference type="Proteomes" id="UP000198968"/>
    </source>
</evidence>
<dbReference type="Pfam" id="PF22658">
    <property type="entry name" value="YycE-like_N"/>
    <property type="match status" value="1"/>
</dbReference>
<reference evidence="4" key="1">
    <citation type="submission" date="2016-10" db="EMBL/GenBank/DDBJ databases">
        <authorList>
            <person name="Varghese N."/>
            <person name="Submissions S."/>
        </authorList>
    </citation>
    <scope>NUCLEOTIDE SEQUENCE [LARGE SCALE GENOMIC DNA]</scope>
    <source>
        <strain evidence="4">OV426</strain>
    </source>
</reference>
<dbReference type="OrthoDB" id="8018325at2"/>
<dbReference type="CDD" id="cd06587">
    <property type="entry name" value="VOC"/>
    <property type="match status" value="1"/>
</dbReference>
<dbReference type="InterPro" id="IPR029068">
    <property type="entry name" value="Glyas_Bleomycin-R_OHBP_Dase"/>
</dbReference>
<name>A0A1I4Y6T2_9GAMM</name>
<dbReference type="Gene3D" id="3.10.180.10">
    <property type="entry name" value="2,3-Dihydroxybiphenyl 1,2-Dioxygenase, domain 1"/>
    <property type="match status" value="1"/>
</dbReference>
<proteinExistence type="predicted"/>
<dbReference type="InterPro" id="IPR058997">
    <property type="entry name" value="YycE-like_C"/>
</dbReference>
<dbReference type="SUPFAM" id="SSF54593">
    <property type="entry name" value="Glyoxalase/Bleomycin resistance protein/Dihydroxybiphenyl dioxygenase"/>
    <property type="match status" value="1"/>
</dbReference>
<evidence type="ECO:0000259" key="1">
    <source>
        <dbReference type="Pfam" id="PF22658"/>
    </source>
</evidence>
<dbReference type="RefSeq" id="WP_090961024.1">
    <property type="nucleotide sequence ID" value="NZ_FOVG01000001.1"/>
</dbReference>
<protein>
    <recommendedName>
        <fullName evidence="5">Catechol 2,3-dioxygenase</fullName>
    </recommendedName>
</protein>
<dbReference type="EMBL" id="FOVG01000001">
    <property type="protein sequence ID" value="SFN33798.1"/>
    <property type="molecule type" value="Genomic_DNA"/>
</dbReference>
<accession>A0A1I4Y6T2</accession>
<sequence>MTIPHLRIARPVTDLTQSSQIYCHGLGLQKIGEFTDHQGFSGVMLGAEGLGWHLEFTLCHTHPVRPSPTDDDLLVLYIPQRPDWLARCGCMNDAGFQRIPSFNPYWDQRGVTFIDRDGYRVVIQHALWPPMMTRSLS</sequence>
<dbReference type="InterPro" id="IPR058998">
    <property type="entry name" value="YycE-like_N"/>
</dbReference>
<feature type="domain" description="YycE-like N-terminal" evidence="1">
    <location>
        <begin position="6"/>
        <end position="57"/>
    </location>
</feature>
<evidence type="ECO:0008006" key="5">
    <source>
        <dbReference type="Google" id="ProtNLM"/>
    </source>
</evidence>
<dbReference type="AlphaFoldDB" id="A0A1I4Y6T2"/>
<evidence type="ECO:0000313" key="3">
    <source>
        <dbReference type="EMBL" id="SFN33798.1"/>
    </source>
</evidence>
<dbReference type="Pfam" id="PF22659">
    <property type="entry name" value="YycE-like_C"/>
    <property type="match status" value="1"/>
</dbReference>
<keyword evidence="4" id="KW-1185">Reference proteome</keyword>
<dbReference type="Proteomes" id="UP000198968">
    <property type="component" value="Unassembled WGS sequence"/>
</dbReference>
<feature type="domain" description="YycE-like C-terminal" evidence="2">
    <location>
        <begin position="71"/>
        <end position="124"/>
    </location>
</feature>